<feature type="compositionally biased region" description="Polar residues" evidence="1">
    <location>
        <begin position="375"/>
        <end position="384"/>
    </location>
</feature>
<gene>
    <name evidence="2" type="ORF">FHS72_002848</name>
</gene>
<organism evidence="2 3">
    <name type="scientific">Yoonia ponticola</name>
    <dbReference type="NCBI Taxonomy" id="1524255"/>
    <lineage>
        <taxon>Bacteria</taxon>
        <taxon>Pseudomonadati</taxon>
        <taxon>Pseudomonadota</taxon>
        <taxon>Alphaproteobacteria</taxon>
        <taxon>Rhodobacterales</taxon>
        <taxon>Paracoccaceae</taxon>
        <taxon>Yoonia</taxon>
    </lineage>
</organism>
<dbReference type="RefSeq" id="WP_183530207.1">
    <property type="nucleotide sequence ID" value="NZ_JACIJM010000008.1"/>
</dbReference>
<evidence type="ECO:0000313" key="2">
    <source>
        <dbReference type="EMBL" id="MBB5723211.1"/>
    </source>
</evidence>
<sequence length="395" mass="43060">MTILSRLFGNAESKALHLTDPDALGLFGAIPTATGIHVSGSSALRVPAVACAAALISETIGAMPAKVHLSETKEAVKDQPAYRLVHDEANEWTSAGQLREDLTIDALLTDNGYAHVVRLDDGTPVELHRLDPATVQTDYEPDGEPFYIVQTTQGPRRYSYRDILHIQPFGGLSPIKLGREAIALSLAFEQHVASLFANGARPSGIIKSEKALDVEAKKKIAGSWFSTHSGRNTGGTAILDEGMTYDQLSMTLADAQFAENRLEQIREIARVFRVPPTMLFELTRGTWSNTEEMARQFHAITLKPWLVSWAWAYARVLFTPEERAAFYIEFVTDDLLTTNSAARAAAYGQYRSMGAMTANEVRGGLNLAPRPDGNNLANPYTTSGAPDPAIQDQTA</sequence>
<proteinExistence type="predicted"/>
<keyword evidence="3" id="KW-1185">Reference proteome</keyword>
<comment type="caution">
    <text evidence="2">The sequence shown here is derived from an EMBL/GenBank/DDBJ whole genome shotgun (WGS) entry which is preliminary data.</text>
</comment>
<reference evidence="2 3" key="1">
    <citation type="submission" date="2020-08" db="EMBL/GenBank/DDBJ databases">
        <title>Genomic Encyclopedia of Type Strains, Phase IV (KMG-IV): sequencing the most valuable type-strain genomes for metagenomic binning, comparative biology and taxonomic classification.</title>
        <authorList>
            <person name="Goeker M."/>
        </authorList>
    </citation>
    <scope>NUCLEOTIDE SEQUENCE [LARGE SCALE GENOMIC DNA]</scope>
    <source>
        <strain evidence="2 3">DSM 101064</strain>
    </source>
</reference>
<evidence type="ECO:0000256" key="1">
    <source>
        <dbReference type="SAM" id="MobiDB-lite"/>
    </source>
</evidence>
<name>A0A7W9BMR7_9RHOB</name>
<accession>A0A7W9BMR7</accession>
<evidence type="ECO:0000313" key="3">
    <source>
        <dbReference type="Proteomes" id="UP000535415"/>
    </source>
</evidence>
<dbReference type="Gene3D" id="3.30.1120.70">
    <property type="match status" value="1"/>
</dbReference>
<dbReference type="NCBIfam" id="TIGR01537">
    <property type="entry name" value="portal_HK97"/>
    <property type="match status" value="1"/>
</dbReference>
<dbReference type="InterPro" id="IPR006427">
    <property type="entry name" value="Portal_HK97"/>
</dbReference>
<dbReference type="EMBL" id="JACIJM010000008">
    <property type="protein sequence ID" value="MBB5723211.1"/>
    <property type="molecule type" value="Genomic_DNA"/>
</dbReference>
<dbReference type="AlphaFoldDB" id="A0A7W9BMR7"/>
<dbReference type="Gene3D" id="1.20.1270.210">
    <property type="match status" value="1"/>
</dbReference>
<dbReference type="InterPro" id="IPR006944">
    <property type="entry name" value="Phage/GTA_portal"/>
</dbReference>
<protein>
    <submittedName>
        <fullName evidence="2">HK97 family phage portal protein</fullName>
    </submittedName>
</protein>
<dbReference type="Pfam" id="PF04860">
    <property type="entry name" value="Phage_portal"/>
    <property type="match status" value="1"/>
</dbReference>
<dbReference type="Gene3D" id="3.40.140.120">
    <property type="match status" value="1"/>
</dbReference>
<feature type="region of interest" description="Disordered" evidence="1">
    <location>
        <begin position="369"/>
        <end position="395"/>
    </location>
</feature>
<dbReference type="Proteomes" id="UP000535415">
    <property type="component" value="Unassembled WGS sequence"/>
</dbReference>